<dbReference type="AlphaFoldDB" id="A0A812R3J8"/>
<name>A0A812R3J8_9DINO</name>
<dbReference type="EMBL" id="CAJNJA010018278">
    <property type="protein sequence ID" value="CAE7419251.1"/>
    <property type="molecule type" value="Genomic_DNA"/>
</dbReference>
<dbReference type="Proteomes" id="UP000601435">
    <property type="component" value="Unassembled WGS sequence"/>
</dbReference>
<organism evidence="2 3">
    <name type="scientific">Symbiodinium necroappetens</name>
    <dbReference type="NCBI Taxonomy" id="1628268"/>
    <lineage>
        <taxon>Eukaryota</taxon>
        <taxon>Sar</taxon>
        <taxon>Alveolata</taxon>
        <taxon>Dinophyceae</taxon>
        <taxon>Suessiales</taxon>
        <taxon>Symbiodiniaceae</taxon>
        <taxon>Symbiodinium</taxon>
    </lineage>
</organism>
<feature type="compositionally biased region" description="Acidic residues" evidence="1">
    <location>
        <begin position="111"/>
        <end position="120"/>
    </location>
</feature>
<dbReference type="OrthoDB" id="433963at2759"/>
<evidence type="ECO:0000256" key="1">
    <source>
        <dbReference type="SAM" id="MobiDB-lite"/>
    </source>
</evidence>
<keyword evidence="3" id="KW-1185">Reference proteome</keyword>
<evidence type="ECO:0000313" key="3">
    <source>
        <dbReference type="Proteomes" id="UP000601435"/>
    </source>
</evidence>
<sequence length="160" mass="17760">MDLGRVFSHLLSQVWPLRAERAREPHLAAILPQKRQARKTSSSKGQAPEPVAEDSQTLQTALAALREAMCGPPPAENRRSSSGRNRRGSTKTAKTDSRRKSQASSGLASATEEEEEDSLPEELGHTLLFWKEYDATPHPEVGLPAWREEISGFWGMREEA</sequence>
<proteinExistence type="predicted"/>
<evidence type="ECO:0000313" key="2">
    <source>
        <dbReference type="EMBL" id="CAE7419251.1"/>
    </source>
</evidence>
<feature type="region of interest" description="Disordered" evidence="1">
    <location>
        <begin position="28"/>
        <end position="123"/>
    </location>
</feature>
<comment type="caution">
    <text evidence="2">The sequence shown here is derived from an EMBL/GenBank/DDBJ whole genome shotgun (WGS) entry which is preliminary data.</text>
</comment>
<protein>
    <submittedName>
        <fullName evidence="2">Uncharacterized protein</fullName>
    </submittedName>
</protein>
<accession>A0A812R3J8</accession>
<gene>
    <name evidence="2" type="ORF">SNEC2469_LOCUS11509</name>
</gene>
<reference evidence="2" key="1">
    <citation type="submission" date="2021-02" db="EMBL/GenBank/DDBJ databases">
        <authorList>
            <person name="Dougan E. K."/>
            <person name="Rhodes N."/>
            <person name="Thang M."/>
            <person name="Chan C."/>
        </authorList>
    </citation>
    <scope>NUCLEOTIDE SEQUENCE</scope>
</reference>